<protein>
    <recommendedName>
        <fullName evidence="8">Acetylornithine aminotransferase</fullName>
    </recommendedName>
</protein>
<sequence>MTLLQNYHRLPVQFVKAQNTIWEDDHQQQYLDLSSGIGVYNIGARHPEVEAALIDQAQQLWHLPNLYDNALQEKVAEQLGGQNYAAYFANSGAEANEAAIKLARIATKKATIITFKNSFHGRTYAAMAATGQDTIHHGMPMAAGFKYATFNDIQSVEAIIDDNVAAIMFELVQGEGGVIPADQTFIKDLAQLAHQHHILLIIDEVQTGIGRTGTKFAYEQYAIEPDIITSAKSLANGLPVGAMLAKNNIADAFSYGVHGSTFGGNPLVMRSAIATLSVLDTLLPELPDKVKQMWSHLKLLQSLDSVIDIRGLGMIIGIALHPDVPVAEVVEKLLFEEHVITLSAGQNTLRLLPPLTLTPAEMKTGIEKIHHILQQYKND</sequence>
<name>A0A4R5N8X7_9LACO</name>
<dbReference type="InterPro" id="IPR049704">
    <property type="entry name" value="Aminotrans_3_PPA_site"/>
</dbReference>
<gene>
    <name evidence="6" type="ORF">C5L23_000047</name>
</gene>
<evidence type="ECO:0008006" key="8">
    <source>
        <dbReference type="Google" id="ProtNLM"/>
    </source>
</evidence>
<dbReference type="InterPro" id="IPR015422">
    <property type="entry name" value="PyrdxlP-dep_Trfase_small"/>
</dbReference>
<evidence type="ECO:0000256" key="2">
    <source>
        <dbReference type="ARBA" id="ARBA00022576"/>
    </source>
</evidence>
<dbReference type="CDD" id="cd00610">
    <property type="entry name" value="OAT_like"/>
    <property type="match status" value="1"/>
</dbReference>
<reference evidence="6 7" key="1">
    <citation type="journal article" date="2019" name="Appl. Microbiol. Biotechnol.">
        <title>Uncovering carbohydrate metabolism through a genotype-phenotype association study of 56 lactic acid bacteria genomes.</title>
        <authorList>
            <person name="Buron-Moles G."/>
            <person name="Chailyan A."/>
            <person name="Dolejs I."/>
            <person name="Forster J."/>
            <person name="Miks M.H."/>
        </authorList>
    </citation>
    <scope>NUCLEOTIDE SEQUENCE [LARGE SCALE GENOMIC DNA]</scope>
    <source>
        <strain evidence="6 7">ATCC 700006</strain>
    </source>
</reference>
<dbReference type="STRING" id="907931.GCA_000165675_01804"/>
<evidence type="ECO:0000256" key="3">
    <source>
        <dbReference type="ARBA" id="ARBA00022679"/>
    </source>
</evidence>
<dbReference type="GO" id="GO:0008483">
    <property type="term" value="F:transaminase activity"/>
    <property type="evidence" value="ECO:0007669"/>
    <property type="project" value="UniProtKB-KW"/>
</dbReference>
<dbReference type="PANTHER" id="PTHR11986:SF79">
    <property type="entry name" value="ACETYLORNITHINE AMINOTRANSFERASE, MITOCHONDRIAL"/>
    <property type="match status" value="1"/>
</dbReference>
<dbReference type="AlphaFoldDB" id="A0A4R5N8X7"/>
<dbReference type="SUPFAM" id="SSF53383">
    <property type="entry name" value="PLP-dependent transferases"/>
    <property type="match status" value="1"/>
</dbReference>
<dbReference type="PIRSF" id="PIRSF000521">
    <property type="entry name" value="Transaminase_4ab_Lys_Orn"/>
    <property type="match status" value="1"/>
</dbReference>
<keyword evidence="7" id="KW-1185">Reference proteome</keyword>
<evidence type="ECO:0000256" key="1">
    <source>
        <dbReference type="ARBA" id="ARBA00001933"/>
    </source>
</evidence>
<accession>A0A4R5N8X7</accession>
<dbReference type="InterPro" id="IPR050103">
    <property type="entry name" value="Class-III_PLP-dep_AT"/>
</dbReference>
<keyword evidence="3" id="KW-0808">Transferase</keyword>
<dbReference type="Gene3D" id="3.90.1150.10">
    <property type="entry name" value="Aspartate Aminotransferase, domain 1"/>
    <property type="match status" value="1"/>
</dbReference>
<dbReference type="Proteomes" id="UP000295681">
    <property type="component" value="Unassembled WGS sequence"/>
</dbReference>
<dbReference type="EMBL" id="PUFI01000013">
    <property type="protein sequence ID" value="TDG68445.1"/>
    <property type="molecule type" value="Genomic_DNA"/>
</dbReference>
<dbReference type="PROSITE" id="PS00600">
    <property type="entry name" value="AA_TRANSFER_CLASS_3"/>
    <property type="match status" value="1"/>
</dbReference>
<evidence type="ECO:0000256" key="4">
    <source>
        <dbReference type="ARBA" id="ARBA00022898"/>
    </source>
</evidence>
<evidence type="ECO:0000256" key="5">
    <source>
        <dbReference type="RuleBase" id="RU003560"/>
    </source>
</evidence>
<dbReference type="Pfam" id="PF00202">
    <property type="entry name" value="Aminotran_3"/>
    <property type="match status" value="1"/>
</dbReference>
<dbReference type="GO" id="GO:0030170">
    <property type="term" value="F:pyridoxal phosphate binding"/>
    <property type="evidence" value="ECO:0007669"/>
    <property type="project" value="InterPro"/>
</dbReference>
<proteinExistence type="inferred from homology"/>
<comment type="similarity">
    <text evidence="5">Belongs to the class-III pyridoxal-phosphate-dependent aminotransferase family.</text>
</comment>
<keyword evidence="2" id="KW-0032">Aminotransferase</keyword>
<organism evidence="6 7">
    <name type="scientific">Leuconostoc fallax</name>
    <dbReference type="NCBI Taxonomy" id="1251"/>
    <lineage>
        <taxon>Bacteria</taxon>
        <taxon>Bacillati</taxon>
        <taxon>Bacillota</taxon>
        <taxon>Bacilli</taxon>
        <taxon>Lactobacillales</taxon>
        <taxon>Lactobacillaceae</taxon>
        <taxon>Leuconostoc</taxon>
    </lineage>
</organism>
<dbReference type="PANTHER" id="PTHR11986">
    <property type="entry name" value="AMINOTRANSFERASE CLASS III"/>
    <property type="match status" value="1"/>
</dbReference>
<dbReference type="FunFam" id="3.40.640.10:FF:000004">
    <property type="entry name" value="Acetylornithine aminotransferase"/>
    <property type="match status" value="1"/>
</dbReference>
<evidence type="ECO:0000313" key="7">
    <source>
        <dbReference type="Proteomes" id="UP000295681"/>
    </source>
</evidence>
<dbReference type="InterPro" id="IPR015424">
    <property type="entry name" value="PyrdxlP-dep_Trfase"/>
</dbReference>
<comment type="cofactor">
    <cofactor evidence="1">
        <name>pyridoxal 5'-phosphate</name>
        <dbReference type="ChEBI" id="CHEBI:597326"/>
    </cofactor>
</comment>
<dbReference type="InterPro" id="IPR005814">
    <property type="entry name" value="Aminotrans_3"/>
</dbReference>
<dbReference type="GO" id="GO:0042802">
    <property type="term" value="F:identical protein binding"/>
    <property type="evidence" value="ECO:0007669"/>
    <property type="project" value="TreeGrafter"/>
</dbReference>
<dbReference type="InterPro" id="IPR015421">
    <property type="entry name" value="PyrdxlP-dep_Trfase_major"/>
</dbReference>
<dbReference type="Gene3D" id="3.40.640.10">
    <property type="entry name" value="Type I PLP-dependent aspartate aminotransferase-like (Major domain)"/>
    <property type="match status" value="1"/>
</dbReference>
<evidence type="ECO:0000313" key="6">
    <source>
        <dbReference type="EMBL" id="TDG68445.1"/>
    </source>
</evidence>
<dbReference type="RefSeq" id="WP_010006759.1">
    <property type="nucleotide sequence ID" value="NZ_JAGYGP010000003.1"/>
</dbReference>
<keyword evidence="4 5" id="KW-0663">Pyridoxal phosphate</keyword>
<comment type="caution">
    <text evidence="6">The sequence shown here is derived from an EMBL/GenBank/DDBJ whole genome shotgun (WGS) entry which is preliminary data.</text>
</comment>